<dbReference type="EMBL" id="KQ241598">
    <property type="protein sequence ID" value="KNC87853.1"/>
    <property type="molecule type" value="Genomic_DNA"/>
</dbReference>
<dbReference type="AlphaFoldDB" id="A0A0L0GHN0"/>
<evidence type="ECO:0000313" key="1">
    <source>
        <dbReference type="EMBL" id="KNC87853.1"/>
    </source>
</evidence>
<sequence>MVLEDLESLTMDTEANTTVDPAYIEEEFPEGVDLLVYTRHVHRRAEVIARLLGTHLGNPSALGVKRNVLIITDAEFKNALDLQRASIPTIDQRRYRVISSPALRANTISKDWVEGFIYNHDTLVVVDDAVNNCNQKNMPKILAFYRTTHATTASTLVRFAIINHTRDTARACFSHIPNIKSLEKPYNPRNSTVASNTVVQLRVGDSVLEHVLRNLALLYAFLSRRDPTLLRQVALIHAGIIFSEAMAKSAMATLLDTWDELHPMQSAIPGKDLTMRVSPDTPSITIDTLVEVEYAVQVAHTLKAIDRGLRQWFAADRAGRRRDVRAEVVKAVADILDAYRFEGIAVIVHEIPQDQLEDVCALGSGGVVGRERLAQLECVAAANGYIERQSTDRRFKAAIDLFPALTRDPTTLRVLSDTTAETFNTYAFDLSITHPANFPQDDLSQTNRDGTIESHLSSLMRLKPSANMYTYRSAPEHGLWLANRGSENALRTA</sequence>
<accession>A0A0L0GHN0</accession>
<protein>
    <submittedName>
        <fullName evidence="1">Uncharacterized protein</fullName>
    </submittedName>
</protein>
<dbReference type="RefSeq" id="XP_014161755.1">
    <property type="nucleotide sequence ID" value="XM_014306280.1"/>
</dbReference>
<reference evidence="1 2" key="1">
    <citation type="submission" date="2011-02" db="EMBL/GenBank/DDBJ databases">
        <title>The Genome Sequence of Sphaeroforma arctica JP610.</title>
        <authorList>
            <consortium name="The Broad Institute Genome Sequencing Platform"/>
            <person name="Russ C."/>
            <person name="Cuomo C."/>
            <person name="Young S.K."/>
            <person name="Zeng Q."/>
            <person name="Gargeya S."/>
            <person name="Alvarado L."/>
            <person name="Berlin A."/>
            <person name="Chapman S.B."/>
            <person name="Chen Z."/>
            <person name="Freedman E."/>
            <person name="Gellesch M."/>
            <person name="Goldberg J."/>
            <person name="Griggs A."/>
            <person name="Gujja S."/>
            <person name="Heilman E."/>
            <person name="Heiman D."/>
            <person name="Howarth C."/>
            <person name="Mehta T."/>
            <person name="Neiman D."/>
            <person name="Pearson M."/>
            <person name="Roberts A."/>
            <person name="Saif S."/>
            <person name="Shea T."/>
            <person name="Shenoy N."/>
            <person name="Sisk P."/>
            <person name="Stolte C."/>
            <person name="Sykes S."/>
            <person name="White J."/>
            <person name="Yandava C."/>
            <person name="Burger G."/>
            <person name="Gray M.W."/>
            <person name="Holland P.W.H."/>
            <person name="King N."/>
            <person name="Lang F.B.F."/>
            <person name="Roger A.J."/>
            <person name="Ruiz-Trillo I."/>
            <person name="Haas B."/>
            <person name="Nusbaum C."/>
            <person name="Birren B."/>
        </authorList>
    </citation>
    <scope>NUCLEOTIDE SEQUENCE [LARGE SCALE GENOMIC DNA]</scope>
    <source>
        <strain evidence="1 2">JP610</strain>
    </source>
</reference>
<name>A0A0L0GHN0_9EUKA</name>
<dbReference type="Proteomes" id="UP000054560">
    <property type="component" value="Unassembled WGS sequence"/>
</dbReference>
<dbReference type="GeneID" id="25900614"/>
<gene>
    <name evidence="1" type="ORF">SARC_00110</name>
</gene>
<organism evidence="1 2">
    <name type="scientific">Sphaeroforma arctica JP610</name>
    <dbReference type="NCBI Taxonomy" id="667725"/>
    <lineage>
        <taxon>Eukaryota</taxon>
        <taxon>Ichthyosporea</taxon>
        <taxon>Ichthyophonida</taxon>
        <taxon>Sphaeroforma</taxon>
    </lineage>
</organism>
<evidence type="ECO:0000313" key="2">
    <source>
        <dbReference type="Proteomes" id="UP000054560"/>
    </source>
</evidence>
<proteinExistence type="predicted"/>
<keyword evidence="2" id="KW-1185">Reference proteome</keyword>